<dbReference type="Gene3D" id="1.10.8.60">
    <property type="match status" value="1"/>
</dbReference>
<comment type="caution">
    <text evidence="9">Lacks conserved residue(s) required for the propagation of feature annotation.</text>
</comment>
<dbReference type="EMBL" id="QVEV01000028">
    <property type="protein sequence ID" value="RGC12628.1"/>
    <property type="molecule type" value="Genomic_DNA"/>
</dbReference>
<dbReference type="GO" id="GO:0048476">
    <property type="term" value="C:Holliday junction resolvase complex"/>
    <property type="evidence" value="ECO:0007669"/>
    <property type="project" value="UniProtKB-UniRule"/>
</dbReference>
<dbReference type="SUPFAM" id="SSF46785">
    <property type="entry name" value="Winged helix' DNA-binding domain"/>
    <property type="match status" value="1"/>
</dbReference>
<keyword evidence="7 9" id="KW-0233">DNA recombination</keyword>
<evidence type="ECO:0000313" key="12">
    <source>
        <dbReference type="EMBL" id="MCR0232663.1"/>
    </source>
</evidence>
<dbReference type="Proteomes" id="UP000030008">
    <property type="component" value="Unassembled WGS sequence"/>
</dbReference>
<keyword evidence="1 9" id="KW-0963">Cytoplasm</keyword>
<dbReference type="NCBIfam" id="TIGR00635">
    <property type="entry name" value="ruvB"/>
    <property type="match status" value="1"/>
</dbReference>
<dbReference type="PANTHER" id="PTHR42848:SF1">
    <property type="entry name" value="HOLLIDAY JUNCTION BRANCH MIGRATION COMPLEX SUBUNIT RUVB"/>
    <property type="match status" value="1"/>
</dbReference>
<dbReference type="InterPro" id="IPR036388">
    <property type="entry name" value="WH-like_DNA-bd_sf"/>
</dbReference>
<feature type="binding site" evidence="9">
    <location>
        <position position="170"/>
    </location>
    <ligand>
        <name>ATP</name>
        <dbReference type="ChEBI" id="CHEBI:30616"/>
    </ligand>
</feature>
<feature type="binding site" evidence="9">
    <location>
        <position position="217"/>
    </location>
    <ligand>
        <name>ATP</name>
        <dbReference type="ChEBI" id="CHEBI:30616"/>
    </ligand>
</feature>
<dbReference type="InterPro" id="IPR004605">
    <property type="entry name" value="DNA_helicase_Holl-junc_RuvB"/>
</dbReference>
<dbReference type="GO" id="GO:0006281">
    <property type="term" value="P:DNA repair"/>
    <property type="evidence" value="ECO:0007669"/>
    <property type="project" value="UniProtKB-UniRule"/>
</dbReference>
<feature type="binding site" evidence="9">
    <location>
        <position position="64"/>
    </location>
    <ligand>
        <name>Mg(2+)</name>
        <dbReference type="ChEBI" id="CHEBI:18420"/>
    </ligand>
</feature>
<dbReference type="Pfam" id="PF05491">
    <property type="entry name" value="WHD_RuvB"/>
    <property type="match status" value="1"/>
</dbReference>
<evidence type="ECO:0000256" key="7">
    <source>
        <dbReference type="ARBA" id="ARBA00023172"/>
    </source>
</evidence>
<dbReference type="OrthoDB" id="9804478at2"/>
<evidence type="ECO:0000313" key="11">
    <source>
        <dbReference type="EMBL" id="KGJ51790.1"/>
    </source>
</evidence>
<dbReference type="Pfam" id="PF17864">
    <property type="entry name" value="AAA_lid_4"/>
    <property type="match status" value="1"/>
</dbReference>
<keyword evidence="6 9" id="KW-0238">DNA-binding</keyword>
<evidence type="ECO:0000256" key="8">
    <source>
        <dbReference type="ARBA" id="ARBA00023204"/>
    </source>
</evidence>
<dbReference type="InterPro" id="IPR027417">
    <property type="entry name" value="P-loop_NTPase"/>
</dbReference>
<dbReference type="GO" id="GO:0016787">
    <property type="term" value="F:hydrolase activity"/>
    <property type="evidence" value="ECO:0007669"/>
    <property type="project" value="UniProtKB-KW"/>
</dbReference>
<dbReference type="GO" id="GO:0000400">
    <property type="term" value="F:four-way junction DNA binding"/>
    <property type="evidence" value="ECO:0007669"/>
    <property type="project" value="UniProtKB-UniRule"/>
</dbReference>
<dbReference type="EC" id="3.6.4.-" evidence="9"/>
<dbReference type="SUPFAM" id="SSF52540">
    <property type="entry name" value="P-loop containing nucleoside triphosphate hydrolases"/>
    <property type="match status" value="1"/>
</dbReference>
<dbReference type="GO" id="GO:0009378">
    <property type="term" value="F:four-way junction helicase activity"/>
    <property type="evidence" value="ECO:0007669"/>
    <property type="project" value="InterPro"/>
</dbReference>
<dbReference type="EMBL" id="JQIF01000097">
    <property type="protein sequence ID" value="KGJ51790.1"/>
    <property type="molecule type" value="Genomic_DNA"/>
</dbReference>
<comment type="similarity">
    <text evidence="9">Belongs to the RuvB family.</text>
</comment>
<comment type="function">
    <text evidence="9">The RuvA-RuvB-RuvC complex processes Holliday junction (HJ) DNA during genetic recombination and DNA repair, while the RuvA-RuvB complex plays an important role in the rescue of blocked DNA replication forks via replication fork reversal (RFR). RuvA specifically binds to HJ cruciform DNA, conferring on it an open structure. The RuvB hexamer acts as an ATP-dependent pump, pulling dsDNA into and through the RuvAB complex. RuvB forms 2 homohexamers on either side of HJ DNA bound by 1 or 2 RuvA tetramers; 4 subunits per hexamer contact DNA at a time. Coordinated motions by a converter formed by DNA-disengaged RuvB subunits stimulates ATP hydrolysis and nucleotide exchange. Immobilization of the converter enables RuvB to convert the ATP-contained energy into a lever motion, pulling 2 nucleotides of DNA out of the RuvA tetramer per ATP hydrolyzed, thus driving DNA branch migration. The RuvB motors rotate together with the DNA substrate, which together with the progressing nucleotide cycle form the mechanistic basis for DNA recombination by continuous HJ branch migration. Branch migration allows RuvC to scan DNA until it finds its consensus sequence, where it cleaves and resolves cruciform DNA.</text>
</comment>
<feature type="binding site" evidence="9">
    <location>
        <position position="19"/>
    </location>
    <ligand>
        <name>ATP</name>
        <dbReference type="ChEBI" id="CHEBI:30616"/>
    </ligand>
</feature>
<dbReference type="AlphaFoldDB" id="A0A099I250"/>
<keyword evidence="5 9" id="KW-0067">ATP-binding</keyword>
<evidence type="ECO:0000313" key="15">
    <source>
        <dbReference type="Proteomes" id="UP000030008"/>
    </source>
</evidence>
<evidence type="ECO:0000256" key="9">
    <source>
        <dbReference type="HAMAP-Rule" id="MF_00016"/>
    </source>
</evidence>
<organism evidence="11 15">
    <name type="scientific">Clostridium innocuum</name>
    <dbReference type="NCBI Taxonomy" id="1522"/>
    <lineage>
        <taxon>Bacteria</taxon>
        <taxon>Bacillati</taxon>
        <taxon>Bacillota</taxon>
        <taxon>Clostridia</taxon>
        <taxon>Eubacteriales</taxon>
        <taxon>Clostridiaceae</taxon>
        <taxon>Clostridium</taxon>
    </lineage>
</organism>
<feature type="binding site" evidence="9">
    <location>
        <position position="63"/>
    </location>
    <ligand>
        <name>ATP</name>
        <dbReference type="ChEBI" id="CHEBI:30616"/>
    </ligand>
</feature>
<dbReference type="CDD" id="cd00009">
    <property type="entry name" value="AAA"/>
    <property type="match status" value="1"/>
</dbReference>
<evidence type="ECO:0000256" key="3">
    <source>
        <dbReference type="ARBA" id="ARBA00022763"/>
    </source>
</evidence>
<evidence type="ECO:0000313" key="14">
    <source>
        <dbReference type="EMBL" id="RGC12628.1"/>
    </source>
</evidence>
<dbReference type="GO" id="GO:0005524">
    <property type="term" value="F:ATP binding"/>
    <property type="evidence" value="ECO:0007669"/>
    <property type="project" value="UniProtKB-UniRule"/>
</dbReference>
<comment type="subcellular location">
    <subcellularLocation>
        <location evidence="9">Cytoplasm</location>
    </subcellularLocation>
</comment>
<feature type="binding site" evidence="9">
    <location>
        <begin position="126"/>
        <end position="128"/>
    </location>
    <ligand>
        <name>ATP</name>
        <dbReference type="ChEBI" id="CHEBI:30616"/>
    </ligand>
</feature>
<dbReference type="Proteomes" id="UP000260025">
    <property type="component" value="Unassembled WGS sequence"/>
</dbReference>
<protein>
    <recommendedName>
        <fullName evidence="9">Holliday junction branch migration complex subunit RuvB</fullName>
        <ecNumber evidence="9">3.6.4.-</ecNumber>
    </recommendedName>
</protein>
<evidence type="ECO:0000256" key="5">
    <source>
        <dbReference type="ARBA" id="ARBA00022840"/>
    </source>
</evidence>
<comment type="caution">
    <text evidence="11">The sequence shown here is derived from an EMBL/GenBank/DDBJ whole genome shotgun (WGS) entry which is preliminary data.</text>
</comment>
<feature type="binding site" evidence="9">
    <location>
        <position position="60"/>
    </location>
    <ligand>
        <name>ATP</name>
        <dbReference type="ChEBI" id="CHEBI:30616"/>
    </ligand>
</feature>
<dbReference type="GO" id="GO:0005737">
    <property type="term" value="C:cytoplasm"/>
    <property type="evidence" value="ECO:0007669"/>
    <property type="project" value="UniProtKB-SubCell"/>
</dbReference>
<feature type="binding site" evidence="9">
    <location>
        <position position="65"/>
    </location>
    <ligand>
        <name>ATP</name>
        <dbReference type="ChEBI" id="CHEBI:30616"/>
    </ligand>
</feature>
<reference evidence="13" key="3">
    <citation type="journal article" date="2019" name="Nat. Med.">
        <title>A library of human gut bacterial isolates paired with longitudinal multiomics data enables mechanistic microbiome research.</title>
        <authorList>
            <person name="Poyet M."/>
            <person name="Groussin M."/>
            <person name="Gibbons S.M."/>
            <person name="Avila-Pacheco J."/>
            <person name="Jiang X."/>
            <person name="Kearney S.M."/>
            <person name="Perrotta A.R."/>
            <person name="Berdy B."/>
            <person name="Zhao S."/>
            <person name="Lieberman T.D."/>
            <person name="Swanson P.K."/>
            <person name="Smith M."/>
            <person name="Roesemann S."/>
            <person name="Alexander J.E."/>
            <person name="Rich S.A."/>
            <person name="Livny J."/>
            <person name="Vlamakis H."/>
            <person name="Clish C."/>
            <person name="Bullock K."/>
            <person name="Deik A."/>
            <person name="Scott J."/>
            <person name="Pierce K.A."/>
            <person name="Xavier R.J."/>
            <person name="Alm E.J."/>
        </authorList>
    </citation>
    <scope>NUCLEOTIDE SEQUENCE</scope>
    <source>
        <strain evidence="13">BIOML-A12</strain>
    </source>
</reference>
<dbReference type="Gene3D" id="3.40.50.300">
    <property type="entry name" value="P-loop containing nucleotide triphosphate hydrolases"/>
    <property type="match status" value="1"/>
</dbReference>
<dbReference type="InterPro" id="IPR008823">
    <property type="entry name" value="RuvB_wg_C"/>
</dbReference>
<feature type="binding site" evidence="9">
    <location>
        <position position="18"/>
    </location>
    <ligand>
        <name>ATP</name>
        <dbReference type="ChEBI" id="CHEBI:30616"/>
    </ligand>
</feature>
<feature type="binding site" evidence="9">
    <location>
        <position position="64"/>
    </location>
    <ligand>
        <name>ATP</name>
        <dbReference type="ChEBI" id="CHEBI:30616"/>
    </ligand>
</feature>
<evidence type="ECO:0000256" key="1">
    <source>
        <dbReference type="ARBA" id="ARBA00022490"/>
    </source>
</evidence>
<feature type="domain" description="AAA+ ATPase" evidence="10">
    <location>
        <begin position="49"/>
        <end position="181"/>
    </location>
</feature>
<feature type="region of interest" description="Head domain (RuvB-H)" evidence="9">
    <location>
        <begin position="254"/>
        <end position="337"/>
    </location>
</feature>
<dbReference type="RefSeq" id="WP_008817139.1">
    <property type="nucleotide sequence ID" value="NZ_AP025565.1"/>
</dbReference>
<dbReference type="InterPro" id="IPR041445">
    <property type="entry name" value="AAA_lid_4"/>
</dbReference>
<keyword evidence="3 9" id="KW-0227">DNA damage</keyword>
<dbReference type="Pfam" id="PF05496">
    <property type="entry name" value="RuvB_N"/>
    <property type="match status" value="1"/>
</dbReference>
<dbReference type="InterPro" id="IPR036390">
    <property type="entry name" value="WH_DNA-bd_sf"/>
</dbReference>
<reference evidence="12" key="4">
    <citation type="journal article" date="2022" name="Clin. Infect. Dis.">
        <title>Association between Clostridium innocuum and antibiotic-associated diarrhea in adults and children: A cross-sectional study and comparative genomics analysis.</title>
        <authorList>
            <person name="Cherny K.E."/>
            <person name="Muscat E.B."/>
            <person name="Balaji A."/>
            <person name="Mukherjee J."/>
            <person name="Ozer E.A."/>
            <person name="Angarone M.P."/>
            <person name="Hauser A.R."/>
            <person name="Sichel J.S."/>
            <person name="Amponsah E."/>
            <person name="Kociolek L.K."/>
        </authorList>
    </citation>
    <scope>NUCLEOTIDE SEQUENCE</scope>
    <source>
        <strain evidence="12">NU1-AC-029v</strain>
    </source>
</reference>
<dbReference type="PANTHER" id="PTHR42848">
    <property type="match status" value="1"/>
</dbReference>
<feature type="binding site" evidence="9">
    <location>
        <position position="314"/>
    </location>
    <ligand>
        <name>DNA</name>
        <dbReference type="ChEBI" id="CHEBI:16991"/>
    </ligand>
</feature>
<dbReference type="InterPro" id="IPR008824">
    <property type="entry name" value="RuvB-like_N"/>
</dbReference>
<evidence type="ECO:0000256" key="2">
    <source>
        <dbReference type="ARBA" id="ARBA00022741"/>
    </source>
</evidence>
<dbReference type="InterPro" id="IPR003593">
    <property type="entry name" value="AAA+_ATPase"/>
</dbReference>
<dbReference type="NCBIfam" id="NF000868">
    <property type="entry name" value="PRK00080.1"/>
    <property type="match status" value="1"/>
</dbReference>
<reference evidence="14 16" key="2">
    <citation type="submission" date="2018-08" db="EMBL/GenBank/DDBJ databases">
        <title>A genome reference for cultivated species of the human gut microbiota.</title>
        <authorList>
            <person name="Zou Y."/>
            <person name="Xue W."/>
            <person name="Luo G."/>
        </authorList>
    </citation>
    <scope>NUCLEOTIDE SEQUENCE [LARGE SCALE GENOMIC DNA]</scope>
    <source>
        <strain evidence="14 16">OF01-2LB</strain>
    </source>
</reference>
<evidence type="ECO:0000256" key="4">
    <source>
        <dbReference type="ARBA" id="ARBA00022801"/>
    </source>
</evidence>
<accession>A0A099I250</accession>
<dbReference type="GO" id="GO:0006310">
    <property type="term" value="P:DNA recombination"/>
    <property type="evidence" value="ECO:0007669"/>
    <property type="project" value="UniProtKB-UniRule"/>
</dbReference>
<keyword evidence="11" id="KW-0347">Helicase</keyword>
<evidence type="ECO:0000313" key="16">
    <source>
        <dbReference type="Proteomes" id="UP000260025"/>
    </source>
</evidence>
<keyword evidence="2 9" id="KW-0547">Nucleotide-binding</keyword>
<gene>
    <name evidence="9 12" type="primary">ruvB</name>
    <name evidence="11" type="ORF">CIAN88_18715</name>
    <name evidence="14" type="ORF">DXA38_16115</name>
    <name evidence="13" type="ORF">GT664_08465</name>
    <name evidence="12" type="ORF">MKC95_07775</name>
</gene>
<evidence type="ECO:0000256" key="6">
    <source>
        <dbReference type="ARBA" id="ARBA00023125"/>
    </source>
</evidence>
<feature type="region of interest" description="Small ATPAse domain (RuvB-S)" evidence="9">
    <location>
        <begin position="181"/>
        <end position="251"/>
    </location>
</feature>
<comment type="catalytic activity">
    <reaction evidence="9">
        <text>ATP + H2O = ADP + phosphate + H(+)</text>
        <dbReference type="Rhea" id="RHEA:13065"/>
        <dbReference type="ChEBI" id="CHEBI:15377"/>
        <dbReference type="ChEBI" id="CHEBI:15378"/>
        <dbReference type="ChEBI" id="CHEBI:30616"/>
        <dbReference type="ChEBI" id="CHEBI:43474"/>
        <dbReference type="ChEBI" id="CHEBI:456216"/>
    </reaction>
</comment>
<name>A0A099I250_CLOIN</name>
<sequence length="337" mass="37763">MERILSNESQSMDEEASLRPQSLREYIGQRQLKENLSVFIEAAKQRNEALDHVLLYGPPGLGKTTLSYILANEMGGSIKTTSGPSIEKGGDLAAILSTLEPGDVLFIDEIHRLPKQVEEILYPAMEDYCIDIVVGKDSATTRSIRLELPPFTLVGATTRAGDLTAPLRDRFGIVSQLEFYELAELQQIISRTSRVMDTEIEEEAVLEIALRSRGTPRIANRLFRRVRDFATVMNDGIISKQIAEMALDKLKVDHLGLDNVDHKYLKGIIERFKGGPVGLEALASSIGEETMTLEDVYEPYLLQIGFINRTPRGRVVTEKAYRHLGYDLREGLFLHTD</sequence>
<proteinExistence type="inferred from homology"/>
<keyword evidence="4 9" id="KW-0378">Hydrolase</keyword>
<feature type="binding site" evidence="9">
    <location>
        <position position="180"/>
    </location>
    <ligand>
        <name>ATP</name>
        <dbReference type="ChEBI" id="CHEBI:30616"/>
    </ligand>
</feature>
<dbReference type="Proteomes" id="UP000604383">
    <property type="component" value="Unassembled WGS sequence"/>
</dbReference>
<evidence type="ECO:0000313" key="13">
    <source>
        <dbReference type="EMBL" id="MZH55791.1"/>
    </source>
</evidence>
<evidence type="ECO:0000259" key="10">
    <source>
        <dbReference type="SMART" id="SM00382"/>
    </source>
</evidence>
<dbReference type="SMART" id="SM00382">
    <property type="entry name" value="AAA"/>
    <property type="match status" value="1"/>
</dbReference>
<comment type="domain">
    <text evidence="9">Has 3 domains, the large (RuvB-L) and small ATPase (RuvB-S) domains and the C-terminal head (RuvB-H) domain. The head domain binds DNA, while the ATPase domains jointly bind ATP, ADP or are empty depending on the state of the subunit in the translocation cycle. During a single DNA translocation step the structure of each domain remains the same, but their relative positions change.</text>
</comment>
<keyword evidence="8 9" id="KW-0234">DNA repair</keyword>
<dbReference type="Proteomes" id="UP001203972">
    <property type="component" value="Unassembled WGS sequence"/>
</dbReference>
<dbReference type="EMBL" id="JAKTMA010000011">
    <property type="protein sequence ID" value="MCR0232663.1"/>
    <property type="molecule type" value="Genomic_DNA"/>
</dbReference>
<dbReference type="HAMAP" id="MF_00016">
    <property type="entry name" value="DNA_HJ_migration_RuvB"/>
    <property type="match status" value="1"/>
</dbReference>
<dbReference type="Gene3D" id="1.10.10.10">
    <property type="entry name" value="Winged helix-like DNA-binding domain superfamily/Winged helix DNA-binding domain"/>
    <property type="match status" value="1"/>
</dbReference>
<feature type="binding site" evidence="9">
    <location>
        <position position="309"/>
    </location>
    <ligand>
        <name>DNA</name>
        <dbReference type="ChEBI" id="CHEBI:16991"/>
    </ligand>
</feature>
<reference evidence="11 15" key="1">
    <citation type="submission" date="2014-08" db="EMBL/GenBank/DDBJ databases">
        <title>Clostridium innocuum, an unnegligible vancomycin-resistant pathogen causing extra-intestinal infections.</title>
        <authorList>
            <person name="Feng Y."/>
            <person name="Chiu C.-H."/>
        </authorList>
    </citation>
    <scope>NUCLEOTIDE SEQUENCE [LARGE SCALE GENOMIC DNA]</scope>
    <source>
        <strain evidence="11 15">AN88</strain>
    </source>
</reference>
<comment type="subunit">
    <text evidence="9">Homohexamer. Forms an RuvA(8)-RuvB(12)-Holliday junction (HJ) complex. HJ DNA is sandwiched between 2 RuvA tetramers; dsDNA enters through RuvA and exits via RuvB. An RuvB hexamer assembles on each DNA strand where it exits the tetramer. Each RuvB hexamer is contacted by two RuvA subunits (via domain III) on 2 adjacent RuvB subunits; this complex drives branch migration. In the full resolvosome a probable DNA-RuvA(4)-RuvB(12)-RuvC(2) complex forms which resolves the HJ.</text>
</comment>
<dbReference type="EMBL" id="WWTN01000011">
    <property type="protein sequence ID" value="MZH55791.1"/>
    <property type="molecule type" value="Genomic_DNA"/>
</dbReference>